<dbReference type="GO" id="GO:0016787">
    <property type="term" value="F:hydrolase activity"/>
    <property type="evidence" value="ECO:0007669"/>
    <property type="project" value="UniProtKB-KW"/>
</dbReference>
<dbReference type="EMBL" id="CP093344">
    <property type="protein sequence ID" value="WOG90250.1"/>
    <property type="molecule type" value="Genomic_DNA"/>
</dbReference>
<dbReference type="InterPro" id="IPR006641">
    <property type="entry name" value="YqgF/RNaseH-like_dom"/>
</dbReference>
<evidence type="ECO:0000313" key="7">
    <source>
        <dbReference type="Proteomes" id="UP000077755"/>
    </source>
</evidence>
<dbReference type="InterPro" id="IPR012337">
    <property type="entry name" value="RNaseH-like_sf"/>
</dbReference>
<dbReference type="AlphaFoldDB" id="A0AAF0WLT1"/>
<dbReference type="Pfam" id="PF03652">
    <property type="entry name" value="RuvX"/>
    <property type="match status" value="1"/>
</dbReference>
<dbReference type="PANTHER" id="PTHR33317">
    <property type="entry name" value="POLYNUCLEOTIDYL TRANSFERASE, RIBONUCLEASE H-LIKE SUPERFAMILY PROTEIN"/>
    <property type="match status" value="1"/>
</dbReference>
<sequence>MKYMRPINLFQDLLKLKASERGRFLGLDVGDKYVGLAVSDYHNQIASPLRVLLRKKSNIDLMATDFQSLISEFSLSGFIIGYPFYRNRNSPDAIQVKLFVEDLCKTGVLEGLRYTFWDECFTSKITELLLKDLNLHPVQYKSAIDKFAAVGILQGYLDFANRRTKLKSSEDLL</sequence>
<protein>
    <recommendedName>
        <fullName evidence="5">YqgF/RNase H-like domain-containing protein</fullName>
    </recommendedName>
</protein>
<dbReference type="GO" id="GO:0004518">
    <property type="term" value="F:nuclease activity"/>
    <property type="evidence" value="ECO:0007669"/>
    <property type="project" value="UniProtKB-KW"/>
</dbReference>
<dbReference type="NCBIfam" id="TIGR00250">
    <property type="entry name" value="RNAse_H_YqgF"/>
    <property type="match status" value="1"/>
</dbReference>
<evidence type="ECO:0000256" key="4">
    <source>
        <dbReference type="ARBA" id="ARBA00022801"/>
    </source>
</evidence>
<feature type="domain" description="YqgF/RNase H-like" evidence="5">
    <location>
        <begin position="22"/>
        <end position="126"/>
    </location>
</feature>
<keyword evidence="1" id="KW-0963">Cytoplasm</keyword>
<accession>A0AAF0WLT1</accession>
<keyword evidence="4" id="KW-0378">Hydrolase</keyword>
<evidence type="ECO:0000256" key="3">
    <source>
        <dbReference type="ARBA" id="ARBA00022722"/>
    </source>
</evidence>
<evidence type="ECO:0000256" key="2">
    <source>
        <dbReference type="ARBA" id="ARBA00022517"/>
    </source>
</evidence>
<dbReference type="FunFam" id="3.30.420.140:FF:000008">
    <property type="entry name" value="Putative pre-16S rRNA nuclease"/>
    <property type="match status" value="1"/>
</dbReference>
<proteinExistence type="inferred from homology"/>
<dbReference type="InterPro" id="IPR005227">
    <property type="entry name" value="YqgF"/>
</dbReference>
<dbReference type="SUPFAM" id="SSF53098">
    <property type="entry name" value="Ribonuclease H-like"/>
    <property type="match status" value="1"/>
</dbReference>
<dbReference type="PANTHER" id="PTHR33317:SF1">
    <property type="entry name" value="POLYNUCLEOTIDYL TRANSFERASE, RIBONUCLEASE H-LIKE SUPERFAMILY PROTEIN"/>
    <property type="match status" value="1"/>
</dbReference>
<keyword evidence="2" id="KW-0690">Ribosome biogenesis</keyword>
<keyword evidence="3" id="KW-0540">Nuclease</keyword>
<dbReference type="GO" id="GO:0000967">
    <property type="term" value="P:rRNA 5'-end processing"/>
    <property type="evidence" value="ECO:0007669"/>
    <property type="project" value="TreeGrafter"/>
</dbReference>
<dbReference type="InterPro" id="IPR037027">
    <property type="entry name" value="YqgF/RNaseH-like_dom_sf"/>
</dbReference>
<organism evidence="6 7">
    <name type="scientific">Daucus carota subsp. sativus</name>
    <name type="common">Carrot</name>
    <dbReference type="NCBI Taxonomy" id="79200"/>
    <lineage>
        <taxon>Eukaryota</taxon>
        <taxon>Viridiplantae</taxon>
        <taxon>Streptophyta</taxon>
        <taxon>Embryophyta</taxon>
        <taxon>Tracheophyta</taxon>
        <taxon>Spermatophyta</taxon>
        <taxon>Magnoliopsida</taxon>
        <taxon>eudicotyledons</taxon>
        <taxon>Gunneridae</taxon>
        <taxon>Pentapetalae</taxon>
        <taxon>asterids</taxon>
        <taxon>campanulids</taxon>
        <taxon>Apiales</taxon>
        <taxon>Apiaceae</taxon>
        <taxon>Apioideae</taxon>
        <taxon>Scandiceae</taxon>
        <taxon>Daucinae</taxon>
        <taxon>Daucus</taxon>
        <taxon>Daucus sect. Daucus</taxon>
    </lineage>
</organism>
<dbReference type="HAMAP" id="MF_00651">
    <property type="entry name" value="Nuclease_YqgF"/>
    <property type="match status" value="1"/>
</dbReference>
<evidence type="ECO:0000256" key="1">
    <source>
        <dbReference type="ARBA" id="ARBA00022490"/>
    </source>
</evidence>
<reference evidence="6" key="2">
    <citation type="submission" date="2022-03" db="EMBL/GenBank/DDBJ databases">
        <title>Draft title - Genomic analysis of global carrot germplasm unveils the trajectory of domestication and the origin of high carotenoid orange carrot.</title>
        <authorList>
            <person name="Iorizzo M."/>
            <person name="Ellison S."/>
            <person name="Senalik D."/>
            <person name="Macko-Podgorni A."/>
            <person name="Grzebelus D."/>
            <person name="Bostan H."/>
            <person name="Rolling W."/>
            <person name="Curaba J."/>
            <person name="Simon P."/>
        </authorList>
    </citation>
    <scope>NUCLEOTIDE SEQUENCE</scope>
    <source>
        <tissue evidence="6">Leaf</tissue>
    </source>
</reference>
<evidence type="ECO:0000259" key="5">
    <source>
        <dbReference type="SMART" id="SM00732"/>
    </source>
</evidence>
<evidence type="ECO:0000313" key="6">
    <source>
        <dbReference type="EMBL" id="WOG90250.1"/>
    </source>
</evidence>
<gene>
    <name evidence="6" type="ORF">DCAR_0209493</name>
</gene>
<name>A0AAF0WLT1_DAUCS</name>
<dbReference type="KEGG" id="dcr:108206942"/>
<dbReference type="Proteomes" id="UP000077755">
    <property type="component" value="Chromosome 2"/>
</dbReference>
<dbReference type="CDD" id="cd16964">
    <property type="entry name" value="YqgF"/>
    <property type="match status" value="1"/>
</dbReference>
<keyword evidence="7" id="KW-1185">Reference proteome</keyword>
<dbReference type="SMART" id="SM00732">
    <property type="entry name" value="YqgFc"/>
    <property type="match status" value="1"/>
</dbReference>
<dbReference type="Gene3D" id="3.30.420.140">
    <property type="entry name" value="YqgF/RNase H-like domain"/>
    <property type="match status" value="1"/>
</dbReference>
<reference evidence="6" key="1">
    <citation type="journal article" date="2016" name="Nat. Genet.">
        <title>A high-quality carrot genome assembly provides new insights into carotenoid accumulation and asterid genome evolution.</title>
        <authorList>
            <person name="Iorizzo M."/>
            <person name="Ellison S."/>
            <person name="Senalik D."/>
            <person name="Zeng P."/>
            <person name="Satapoomin P."/>
            <person name="Huang J."/>
            <person name="Bowman M."/>
            <person name="Iovene M."/>
            <person name="Sanseverino W."/>
            <person name="Cavagnaro P."/>
            <person name="Yildiz M."/>
            <person name="Macko-Podgorni A."/>
            <person name="Moranska E."/>
            <person name="Grzebelus E."/>
            <person name="Grzebelus D."/>
            <person name="Ashrafi H."/>
            <person name="Zheng Z."/>
            <person name="Cheng S."/>
            <person name="Spooner D."/>
            <person name="Van Deynze A."/>
            <person name="Simon P."/>
        </authorList>
    </citation>
    <scope>NUCLEOTIDE SEQUENCE</scope>
    <source>
        <tissue evidence="6">Leaf</tissue>
    </source>
</reference>